<dbReference type="EMBL" id="MU005768">
    <property type="protein sequence ID" value="KAF2710697.1"/>
    <property type="molecule type" value="Genomic_DNA"/>
</dbReference>
<accession>A0A6G1KEB4</accession>
<organism evidence="1 2">
    <name type="scientific">Pleomassaria siparia CBS 279.74</name>
    <dbReference type="NCBI Taxonomy" id="1314801"/>
    <lineage>
        <taxon>Eukaryota</taxon>
        <taxon>Fungi</taxon>
        <taxon>Dikarya</taxon>
        <taxon>Ascomycota</taxon>
        <taxon>Pezizomycotina</taxon>
        <taxon>Dothideomycetes</taxon>
        <taxon>Pleosporomycetidae</taxon>
        <taxon>Pleosporales</taxon>
        <taxon>Pleomassariaceae</taxon>
        <taxon>Pleomassaria</taxon>
    </lineage>
</organism>
<evidence type="ECO:0008006" key="3">
    <source>
        <dbReference type="Google" id="ProtNLM"/>
    </source>
</evidence>
<dbReference type="AlphaFoldDB" id="A0A6G1KEB4"/>
<keyword evidence="2" id="KW-1185">Reference proteome</keyword>
<dbReference type="OrthoDB" id="2624308at2759"/>
<evidence type="ECO:0000313" key="1">
    <source>
        <dbReference type="EMBL" id="KAF2710697.1"/>
    </source>
</evidence>
<name>A0A6G1KEB4_9PLEO</name>
<dbReference type="Proteomes" id="UP000799428">
    <property type="component" value="Unassembled WGS sequence"/>
</dbReference>
<protein>
    <recommendedName>
        <fullName evidence="3">Heterokaryon incompatibility domain-containing protein</fullName>
    </recommendedName>
</protein>
<evidence type="ECO:0000313" key="2">
    <source>
        <dbReference type="Proteomes" id="UP000799428"/>
    </source>
</evidence>
<gene>
    <name evidence="1" type="ORF">K504DRAFT_376071</name>
</gene>
<proteinExistence type="predicted"/>
<sequence length="446" mass="51144">MGPRRLKGYMHIFDPHTVFKAGFPNFYRKQGHVYNKDASHRHIDWFEREWTGDDDDRYISAWDGKISKLVVQAVDDIYDDTTNSTWRRTFIRNVSPLYLRIAEWPLNHIDYTRNGGKPTSEDWLLICGKWFVACIAITFVIGTPTSGEGVIRNKGNYDPVPIKYYGYPKVARNLLEMDSPRSYRPSEANPVAERILRPRYLCFLREEGETAKLMPVDEWIQQYKSERNLSYVFVAYTAKQFGNTPEDFHALDQIADAAARNVGATAYWIGHSCMPEEEHMEDDASSISSGAVHRICDVIRGAHSLAIAVGRPSYDVQGSFNNTDLMLQQWGKRVWTFPEVLLAPEGKEIKVYTRGSDLMSPMLLEKKQFAAKVWKDDAFVARQLVDHYEGNLILNQLELVTLALECLVGRETTTKFQGDLSYALMGLLRLRPKVDRTDTAFQAFAR</sequence>
<reference evidence="1" key="1">
    <citation type="journal article" date="2020" name="Stud. Mycol.">
        <title>101 Dothideomycetes genomes: a test case for predicting lifestyles and emergence of pathogens.</title>
        <authorList>
            <person name="Haridas S."/>
            <person name="Albert R."/>
            <person name="Binder M."/>
            <person name="Bloem J."/>
            <person name="Labutti K."/>
            <person name="Salamov A."/>
            <person name="Andreopoulos B."/>
            <person name="Baker S."/>
            <person name="Barry K."/>
            <person name="Bills G."/>
            <person name="Bluhm B."/>
            <person name="Cannon C."/>
            <person name="Castanera R."/>
            <person name="Culley D."/>
            <person name="Daum C."/>
            <person name="Ezra D."/>
            <person name="Gonzalez J."/>
            <person name="Henrissat B."/>
            <person name="Kuo A."/>
            <person name="Liang C."/>
            <person name="Lipzen A."/>
            <person name="Lutzoni F."/>
            <person name="Magnuson J."/>
            <person name="Mondo S."/>
            <person name="Nolan M."/>
            <person name="Ohm R."/>
            <person name="Pangilinan J."/>
            <person name="Park H.-J."/>
            <person name="Ramirez L."/>
            <person name="Alfaro M."/>
            <person name="Sun H."/>
            <person name="Tritt A."/>
            <person name="Yoshinaga Y."/>
            <person name="Zwiers L.-H."/>
            <person name="Turgeon B."/>
            <person name="Goodwin S."/>
            <person name="Spatafora J."/>
            <person name="Crous P."/>
            <person name="Grigoriev I."/>
        </authorList>
    </citation>
    <scope>NUCLEOTIDE SEQUENCE</scope>
    <source>
        <strain evidence="1">CBS 279.74</strain>
    </source>
</reference>